<evidence type="ECO:0000256" key="1">
    <source>
        <dbReference type="ARBA" id="ARBA00005254"/>
    </source>
</evidence>
<evidence type="ECO:0000313" key="3">
    <source>
        <dbReference type="EMBL" id="GAA2213444.1"/>
    </source>
</evidence>
<keyword evidence="4" id="KW-1185">Reference proteome</keyword>
<dbReference type="Gene3D" id="1.10.12.10">
    <property type="entry name" value="Lyase 2-enoyl-coa Hydratase, Chain A, domain 2"/>
    <property type="match status" value="1"/>
</dbReference>
<dbReference type="InterPro" id="IPR014748">
    <property type="entry name" value="Enoyl-CoA_hydra_C"/>
</dbReference>
<evidence type="ECO:0000256" key="2">
    <source>
        <dbReference type="RuleBase" id="RU003707"/>
    </source>
</evidence>
<dbReference type="Gene3D" id="3.90.226.10">
    <property type="entry name" value="2-enoyl-CoA Hydratase, Chain A, domain 1"/>
    <property type="match status" value="1"/>
</dbReference>
<dbReference type="SUPFAM" id="SSF52096">
    <property type="entry name" value="ClpP/crotonase"/>
    <property type="match status" value="1"/>
</dbReference>
<dbReference type="PANTHER" id="PTHR43459">
    <property type="entry name" value="ENOYL-COA HYDRATASE"/>
    <property type="match status" value="1"/>
</dbReference>
<dbReference type="InterPro" id="IPR029045">
    <property type="entry name" value="ClpP/crotonase-like_dom_sf"/>
</dbReference>
<dbReference type="CDD" id="cd06558">
    <property type="entry name" value="crotonase-like"/>
    <property type="match status" value="1"/>
</dbReference>
<name>A0ABN3CVE2_9ACTN</name>
<dbReference type="Proteomes" id="UP001499843">
    <property type="component" value="Unassembled WGS sequence"/>
</dbReference>
<organism evidence="3 4">
    <name type="scientific">Nonomuraea monospora</name>
    <dbReference type="NCBI Taxonomy" id="568818"/>
    <lineage>
        <taxon>Bacteria</taxon>
        <taxon>Bacillati</taxon>
        <taxon>Actinomycetota</taxon>
        <taxon>Actinomycetes</taxon>
        <taxon>Streptosporangiales</taxon>
        <taxon>Streptosporangiaceae</taxon>
        <taxon>Nonomuraea</taxon>
    </lineage>
</organism>
<dbReference type="PROSITE" id="PS00166">
    <property type="entry name" value="ENOYL_COA_HYDRATASE"/>
    <property type="match status" value="1"/>
</dbReference>
<reference evidence="3 4" key="1">
    <citation type="journal article" date="2019" name="Int. J. Syst. Evol. Microbiol.">
        <title>The Global Catalogue of Microorganisms (GCM) 10K type strain sequencing project: providing services to taxonomists for standard genome sequencing and annotation.</title>
        <authorList>
            <consortium name="The Broad Institute Genomics Platform"/>
            <consortium name="The Broad Institute Genome Sequencing Center for Infectious Disease"/>
            <person name="Wu L."/>
            <person name="Ma J."/>
        </authorList>
    </citation>
    <scope>NUCLEOTIDE SEQUENCE [LARGE SCALE GENOMIC DNA]</scope>
    <source>
        <strain evidence="3 4">JCM 16114</strain>
    </source>
</reference>
<dbReference type="EMBL" id="BAAAQX010000033">
    <property type="protein sequence ID" value="GAA2213444.1"/>
    <property type="molecule type" value="Genomic_DNA"/>
</dbReference>
<proteinExistence type="inferred from homology"/>
<protein>
    <submittedName>
        <fullName evidence="3">Enoyl-CoA hydratase-related protein</fullName>
    </submittedName>
</protein>
<comment type="caution">
    <text evidence="3">The sequence shown here is derived from an EMBL/GenBank/DDBJ whole genome shotgun (WGS) entry which is preliminary data.</text>
</comment>
<dbReference type="InterPro" id="IPR018376">
    <property type="entry name" value="Enoyl-CoA_hyd/isom_CS"/>
</dbReference>
<comment type="similarity">
    <text evidence="1 2">Belongs to the enoyl-CoA hydratase/isomerase family.</text>
</comment>
<dbReference type="Pfam" id="PF00378">
    <property type="entry name" value="ECH_1"/>
    <property type="match status" value="1"/>
</dbReference>
<dbReference type="InterPro" id="IPR001753">
    <property type="entry name" value="Enoyl-CoA_hydra/iso"/>
</dbReference>
<dbReference type="PANTHER" id="PTHR43459:SF1">
    <property type="entry name" value="EG:BACN32G11.4 PROTEIN"/>
    <property type="match status" value="1"/>
</dbReference>
<gene>
    <name evidence="3" type="ORF">GCM10009850_089070</name>
</gene>
<dbReference type="RefSeq" id="WP_344489044.1">
    <property type="nucleotide sequence ID" value="NZ_BAAAQX010000033.1"/>
</dbReference>
<accession>A0ABN3CVE2</accession>
<evidence type="ECO:0000313" key="4">
    <source>
        <dbReference type="Proteomes" id="UP001499843"/>
    </source>
</evidence>
<sequence>MSGPVDGAPVVVERDGGVAVVTLNRPERRNALDAKTKVALRGALEDVAADSAVRAVLLTGAGGAFCAGQDLAEHAAALREAPAHAFDTVEEDYAPVVRLLATMDKPVVAGVNGTCVGAGLALALACDLRVLAEDAVLGTAFSAIGLTCDSGLSATLTRSVGESRARELVLLAEPFSAQQAVEWGISGRVVPRDEVGAAGRALAARLASGPTAAYAESKRLIGEAWGRDLGATLVAEARAQGRLGLTKDHAGAVAAFLAKRKPTFEGH</sequence>